<dbReference type="RefSeq" id="WP_077450196.1">
    <property type="nucleotide sequence ID" value="NZ_FUGE01000057.1"/>
</dbReference>
<sequence length="392" mass="44632">MNKPAKISCSLLPLLTCLCLSSAAIAEDSSQNKASTNNDSIETDSIEADSVQTNDIETQSASIETEGSSSIEASIEADDIEDEPGMLTTINQEAAEWADGQREEVKGKLGDWAHIMDDWFGEPDPNKPASASLRIVLDTRWADDPIEGSQVSVKPRIRGRLKLPVLEKRLSLIIGDEDLDEERILTQGSKGSNSNNNQGYQEKTYDRKQTRDDNASIALRWSKIEEALGFDADIGIRSGDDVYLKLSADRDLYEQDKWKVSTHNYYRYGSDSEHALKGELNFQYALDHNSFVNNNVNVRYRHEGDKEETDWSNELRQIHFFEKEKQLSYGVSAFGYFENSEPSLNSYGPTITYRQPFWRDWLYLQTELNYFNDKDEDKDHFLSGLLRLEALF</sequence>
<evidence type="ECO:0000256" key="2">
    <source>
        <dbReference type="SAM" id="SignalP"/>
    </source>
</evidence>
<feature type="region of interest" description="Disordered" evidence="1">
    <location>
        <begin position="28"/>
        <end position="54"/>
    </location>
</feature>
<proteinExistence type="predicted"/>
<feature type="signal peptide" evidence="2">
    <location>
        <begin position="1"/>
        <end position="26"/>
    </location>
</feature>
<dbReference type="OrthoDB" id="6646492at2"/>
<feature type="compositionally biased region" description="Low complexity" evidence="1">
    <location>
        <begin position="187"/>
        <end position="201"/>
    </location>
</feature>
<name>A0A1R4GEW4_9GAMM</name>
<evidence type="ECO:0008006" key="5">
    <source>
        <dbReference type="Google" id="ProtNLM"/>
    </source>
</evidence>
<reference evidence="3 4" key="1">
    <citation type="submission" date="2017-02" db="EMBL/GenBank/DDBJ databases">
        <authorList>
            <person name="Peterson S.W."/>
        </authorList>
    </citation>
    <scope>NUCLEOTIDE SEQUENCE [LARGE SCALE GENOMIC DNA]</scope>
    <source>
        <strain evidence="3">Psychrobacter_piechaudii</strain>
    </source>
</reference>
<evidence type="ECO:0000313" key="4">
    <source>
        <dbReference type="Proteomes" id="UP000188357"/>
    </source>
</evidence>
<organism evidence="3 4">
    <name type="scientific">Psychrobacter piechaudii</name>
    <dbReference type="NCBI Taxonomy" id="1945521"/>
    <lineage>
        <taxon>Bacteria</taxon>
        <taxon>Pseudomonadati</taxon>
        <taxon>Pseudomonadota</taxon>
        <taxon>Gammaproteobacteria</taxon>
        <taxon>Moraxellales</taxon>
        <taxon>Moraxellaceae</taxon>
        <taxon>Psychrobacter</taxon>
    </lineage>
</organism>
<feature type="compositionally biased region" description="Polar residues" evidence="1">
    <location>
        <begin position="28"/>
        <end position="40"/>
    </location>
</feature>
<protein>
    <recommendedName>
        <fullName evidence="5">Selenocysteine synthase</fullName>
    </recommendedName>
</protein>
<dbReference type="Proteomes" id="UP000188357">
    <property type="component" value="Unassembled WGS sequence"/>
</dbReference>
<accession>A0A1R4GEW4</accession>
<dbReference type="EMBL" id="FUGE01000057">
    <property type="protein sequence ID" value="SJM66714.1"/>
    <property type="molecule type" value="Genomic_DNA"/>
</dbReference>
<evidence type="ECO:0000256" key="1">
    <source>
        <dbReference type="SAM" id="MobiDB-lite"/>
    </source>
</evidence>
<gene>
    <name evidence="3" type="ORF">A1232T_00345</name>
</gene>
<feature type="region of interest" description="Disordered" evidence="1">
    <location>
        <begin position="185"/>
        <end position="209"/>
    </location>
</feature>
<evidence type="ECO:0000313" key="3">
    <source>
        <dbReference type="EMBL" id="SJM66714.1"/>
    </source>
</evidence>
<dbReference type="AlphaFoldDB" id="A0A1R4GEW4"/>
<keyword evidence="4" id="KW-1185">Reference proteome</keyword>
<keyword evidence="2" id="KW-0732">Signal</keyword>
<feature type="chain" id="PRO_5012074163" description="Selenocysteine synthase" evidence="2">
    <location>
        <begin position="27"/>
        <end position="392"/>
    </location>
</feature>